<dbReference type="InterPro" id="IPR000408">
    <property type="entry name" value="Reg_chr_condens"/>
</dbReference>
<sequence length="563" mass="61136">MSRPFRSARRMFFSKAYRPHRLAVAASAVAVSVVTYSSLKNRPIQNDSLPPRSFKSEYVSEKLEGSVPNSGRDSLNTLVWGSNNSQKLLPKIEGPASQVLRSPTPAKWLHNVALRDIAFHKEYAAAIDARGNVYQWGHGAEEPSCILKGKKNIREIRLTNSKIYALSTSGNIFALSADRASHLNPATSTPWPTGWLWGGKNFGNFQEITPNTPLDRGEKFVSISAGQDHLLGLTSNGRAFAHPLNRNANAYGQLGFRKFDAPDPSVQTKARIPVELVPKSVIDPFSRASPFKRSNLTPNPEQATIHIDLPFCPNVFEIPSLKGINLSKVVAGGRSSFALTSTGRVLAWGANEYGQLGLGDSVTLDTITVPTEVILWRMASSGTQTRCLDVFAGGDLTCFIVERARQVTAQRSTSIEVLLSGNGQNGSLGNNLYTNVQGSPVRARNISNLSEYDDVTNSLKPIAPDSVSVSPTGHVLLALKSAVGCDLLAWGRNYDSELGNGKRSGLPSPTTLSAPDGGRLIMRRKKAKEVLDLEGKVWKRGVEVEQKAVAGHNCSAVFWKSHK</sequence>
<protein>
    <submittedName>
        <fullName evidence="2">Uncharacterized protein</fullName>
    </submittedName>
</protein>
<dbReference type="AlphaFoldDB" id="A0A8H5HXU7"/>
<dbReference type="InterPro" id="IPR053245">
    <property type="entry name" value="MitoProcess-Associated"/>
</dbReference>
<dbReference type="PANTHER" id="PTHR47563">
    <property type="entry name" value="PROTEIN FMP25, MITOCHONDRIAL"/>
    <property type="match status" value="1"/>
</dbReference>
<name>A0A8H5HXU7_9AGAR</name>
<evidence type="ECO:0000256" key="1">
    <source>
        <dbReference type="PROSITE-ProRule" id="PRU00235"/>
    </source>
</evidence>
<dbReference type="GO" id="GO:0005743">
    <property type="term" value="C:mitochondrial inner membrane"/>
    <property type="evidence" value="ECO:0007669"/>
    <property type="project" value="TreeGrafter"/>
</dbReference>
<reference evidence="2 3" key="1">
    <citation type="journal article" date="2020" name="ISME J.">
        <title>Uncovering the hidden diversity of litter-decomposition mechanisms in mushroom-forming fungi.</title>
        <authorList>
            <person name="Floudas D."/>
            <person name="Bentzer J."/>
            <person name="Ahren D."/>
            <person name="Johansson T."/>
            <person name="Persson P."/>
            <person name="Tunlid A."/>
        </authorList>
    </citation>
    <scope>NUCLEOTIDE SEQUENCE [LARGE SCALE GENOMIC DNA]</scope>
    <source>
        <strain evidence="2 3">CBS 406.79</strain>
    </source>
</reference>
<dbReference type="GO" id="GO:0034551">
    <property type="term" value="P:mitochondrial respiratory chain complex III assembly"/>
    <property type="evidence" value="ECO:0007669"/>
    <property type="project" value="TreeGrafter"/>
</dbReference>
<accession>A0A8H5HXU7</accession>
<dbReference type="InterPro" id="IPR009091">
    <property type="entry name" value="RCC1/BLIP-II"/>
</dbReference>
<dbReference type="Proteomes" id="UP000518752">
    <property type="component" value="Unassembled WGS sequence"/>
</dbReference>
<evidence type="ECO:0000313" key="2">
    <source>
        <dbReference type="EMBL" id="KAF5391339.1"/>
    </source>
</evidence>
<dbReference type="Gene3D" id="2.130.10.30">
    <property type="entry name" value="Regulator of chromosome condensation 1/beta-lactamase-inhibitor protein II"/>
    <property type="match status" value="1"/>
</dbReference>
<proteinExistence type="predicted"/>
<gene>
    <name evidence="2" type="ORF">D9757_002046</name>
</gene>
<evidence type="ECO:0000313" key="3">
    <source>
        <dbReference type="Proteomes" id="UP000518752"/>
    </source>
</evidence>
<feature type="repeat" description="RCC1" evidence="1">
    <location>
        <begin position="343"/>
        <end position="403"/>
    </location>
</feature>
<dbReference type="PANTHER" id="PTHR47563:SF1">
    <property type="entry name" value="PROTEIN FMP25, MITOCHONDRIAL"/>
    <property type="match status" value="1"/>
</dbReference>
<dbReference type="SUPFAM" id="SSF50985">
    <property type="entry name" value="RCC1/BLIP-II"/>
    <property type="match status" value="1"/>
</dbReference>
<comment type="caution">
    <text evidence="2">The sequence shown here is derived from an EMBL/GenBank/DDBJ whole genome shotgun (WGS) entry which is preliminary data.</text>
</comment>
<dbReference type="EMBL" id="JAACJN010000010">
    <property type="protein sequence ID" value="KAF5391339.1"/>
    <property type="molecule type" value="Genomic_DNA"/>
</dbReference>
<dbReference type="Pfam" id="PF00415">
    <property type="entry name" value="RCC1"/>
    <property type="match status" value="1"/>
</dbReference>
<keyword evidence="3" id="KW-1185">Reference proteome</keyword>
<organism evidence="2 3">
    <name type="scientific">Collybiopsis confluens</name>
    <dbReference type="NCBI Taxonomy" id="2823264"/>
    <lineage>
        <taxon>Eukaryota</taxon>
        <taxon>Fungi</taxon>
        <taxon>Dikarya</taxon>
        <taxon>Basidiomycota</taxon>
        <taxon>Agaricomycotina</taxon>
        <taxon>Agaricomycetes</taxon>
        <taxon>Agaricomycetidae</taxon>
        <taxon>Agaricales</taxon>
        <taxon>Marasmiineae</taxon>
        <taxon>Omphalotaceae</taxon>
        <taxon>Collybiopsis</taxon>
    </lineage>
</organism>
<dbReference type="PROSITE" id="PS50012">
    <property type="entry name" value="RCC1_3"/>
    <property type="match status" value="1"/>
</dbReference>
<dbReference type="OrthoDB" id="10256179at2759"/>